<evidence type="ECO:0000313" key="2">
    <source>
        <dbReference type="EMBL" id="MFC7275857.1"/>
    </source>
</evidence>
<proteinExistence type="predicted"/>
<dbReference type="EMBL" id="JBHTBJ010000011">
    <property type="protein sequence ID" value="MFC7275857.1"/>
    <property type="molecule type" value="Genomic_DNA"/>
</dbReference>
<reference evidence="3" key="1">
    <citation type="journal article" date="2019" name="Int. J. Syst. Evol. Microbiol.">
        <title>The Global Catalogue of Microorganisms (GCM) 10K type strain sequencing project: providing services to taxonomists for standard genome sequencing and annotation.</title>
        <authorList>
            <consortium name="The Broad Institute Genomics Platform"/>
            <consortium name="The Broad Institute Genome Sequencing Center for Infectious Disease"/>
            <person name="Wu L."/>
            <person name="Ma J."/>
        </authorList>
    </citation>
    <scope>NUCLEOTIDE SEQUENCE [LARGE SCALE GENOMIC DNA]</scope>
    <source>
        <strain evidence="3">XZYJT-10</strain>
    </source>
</reference>
<dbReference type="SUPFAM" id="SSF56281">
    <property type="entry name" value="Metallo-hydrolase/oxidoreductase"/>
    <property type="match status" value="1"/>
</dbReference>
<feature type="domain" description="Metallo-beta-lactamase" evidence="1">
    <location>
        <begin position="65"/>
        <end position="293"/>
    </location>
</feature>
<evidence type="ECO:0000313" key="3">
    <source>
        <dbReference type="Proteomes" id="UP001596548"/>
    </source>
</evidence>
<name>A0ABW2HRY1_9ACTN</name>
<dbReference type="RefSeq" id="WP_378969441.1">
    <property type="nucleotide sequence ID" value="NZ_JBHTBJ010000011.1"/>
</dbReference>
<dbReference type="SMART" id="SM00849">
    <property type="entry name" value="Lactamase_B"/>
    <property type="match status" value="1"/>
</dbReference>
<dbReference type="CDD" id="cd07713">
    <property type="entry name" value="DHPS-like_MBL-fold"/>
    <property type="match status" value="1"/>
</dbReference>
<keyword evidence="3" id="KW-1185">Reference proteome</keyword>
<organism evidence="2 3">
    <name type="scientific">Paractinoplanes rhizophilus</name>
    <dbReference type="NCBI Taxonomy" id="1416877"/>
    <lineage>
        <taxon>Bacteria</taxon>
        <taxon>Bacillati</taxon>
        <taxon>Actinomycetota</taxon>
        <taxon>Actinomycetes</taxon>
        <taxon>Micromonosporales</taxon>
        <taxon>Micromonosporaceae</taxon>
        <taxon>Paractinoplanes</taxon>
    </lineage>
</organism>
<dbReference type="Gene3D" id="3.60.15.10">
    <property type="entry name" value="Ribonuclease Z/Hydroxyacylglutathione hydrolase-like"/>
    <property type="match status" value="1"/>
</dbReference>
<sequence length="322" mass="34930">MQQISLAPVDGVHITTLMDNSSDALLPDEGLVRRWGLNGTASPLAVIPAELAEEKQSYDFLRAEHGFSAMLEAGGRRLLFDTGITRDGLVGNLDRLAIRPDSFEAIVFSHGHFDHTMGLNGLAARLGPTHVPVLLHPDFWLRRRIVSPDRTLEMPTPSRSAIEGAGFTIAEERQPSFLLDDAVLVTGEVDRTTPFETGMPAGHQAFRDGEWAPDRAVHDDQAVVLHVRDRGLVILTGCGHSGIINIIRYAKRLTGVSRLYALLGGFHLRDGPVVAETVAALVEEAPRVLVPAHCTSWQAQQALAAALPGAFRPNAVGSRFEL</sequence>
<dbReference type="InterPro" id="IPR001279">
    <property type="entry name" value="Metallo-B-lactamas"/>
</dbReference>
<comment type="caution">
    <text evidence="2">The sequence shown here is derived from an EMBL/GenBank/DDBJ whole genome shotgun (WGS) entry which is preliminary data.</text>
</comment>
<dbReference type="InterPro" id="IPR036866">
    <property type="entry name" value="RibonucZ/Hydroxyglut_hydro"/>
</dbReference>
<accession>A0ABW2HRY1</accession>
<dbReference type="PANTHER" id="PTHR13754:SF13">
    <property type="entry name" value="METALLO-BETA-LACTAMASE SUPERFAMILY PROTEIN (AFU_ORTHOLOGUE AFUA_3G07630)"/>
    <property type="match status" value="1"/>
</dbReference>
<evidence type="ECO:0000259" key="1">
    <source>
        <dbReference type="SMART" id="SM00849"/>
    </source>
</evidence>
<dbReference type="PANTHER" id="PTHR13754">
    <property type="entry name" value="METALLO-BETA-LACTAMASE SUPERFAMILY PROTEIN"/>
    <property type="match status" value="1"/>
</dbReference>
<dbReference type="InterPro" id="IPR041712">
    <property type="entry name" value="DHPS-like_MBL-fold"/>
</dbReference>
<dbReference type="Proteomes" id="UP001596548">
    <property type="component" value="Unassembled WGS sequence"/>
</dbReference>
<dbReference type="Pfam" id="PF00753">
    <property type="entry name" value="Lactamase_B"/>
    <property type="match status" value="1"/>
</dbReference>
<protein>
    <submittedName>
        <fullName evidence="2">MBL fold metallo-hydrolase</fullName>
    </submittedName>
</protein>
<dbReference type="InterPro" id="IPR052926">
    <property type="entry name" value="Metallo-beta-lactamase_dom"/>
</dbReference>
<gene>
    <name evidence="2" type="ORF">ACFQS1_17845</name>
</gene>